<name>A0A1I8G4Z3_9PLAT</name>
<comment type="similarity">
    <text evidence="1">Belongs to the DNA polymerase type-B family.</text>
</comment>
<evidence type="ECO:0000256" key="6">
    <source>
        <dbReference type="ARBA" id="ARBA00022932"/>
    </source>
</evidence>
<dbReference type="Gene3D" id="3.90.1600.10">
    <property type="entry name" value="Palm domain of DNA polymerase"/>
    <property type="match status" value="1"/>
</dbReference>
<accession>A0A1I8G4Z3</accession>
<evidence type="ECO:0000256" key="7">
    <source>
        <dbReference type="ARBA" id="ARBA00023125"/>
    </source>
</evidence>
<dbReference type="GO" id="GO:0006260">
    <property type="term" value="P:DNA replication"/>
    <property type="evidence" value="ECO:0007669"/>
    <property type="project" value="UniProtKB-KW"/>
</dbReference>
<dbReference type="InterPro" id="IPR023211">
    <property type="entry name" value="DNA_pol_palm_dom_sf"/>
</dbReference>
<dbReference type="InterPro" id="IPR004868">
    <property type="entry name" value="DNA-dir_DNA_pol_B_mt/vir"/>
</dbReference>
<evidence type="ECO:0000313" key="11">
    <source>
        <dbReference type="WBParaSite" id="maker-uti_cns_0000914-snap-gene-0.10-mRNA-1"/>
    </source>
</evidence>
<evidence type="ECO:0000256" key="8">
    <source>
        <dbReference type="ARBA" id="ARBA00049244"/>
    </source>
</evidence>
<dbReference type="GO" id="GO:0000166">
    <property type="term" value="F:nucleotide binding"/>
    <property type="evidence" value="ECO:0007669"/>
    <property type="project" value="InterPro"/>
</dbReference>
<dbReference type="SUPFAM" id="SSF56672">
    <property type="entry name" value="DNA/RNA polymerases"/>
    <property type="match status" value="1"/>
</dbReference>
<evidence type="ECO:0000313" key="10">
    <source>
        <dbReference type="Proteomes" id="UP000095280"/>
    </source>
</evidence>
<keyword evidence="7" id="KW-0238">DNA-binding</keyword>
<proteinExistence type="inferred from homology"/>
<dbReference type="Proteomes" id="UP000095280">
    <property type="component" value="Unplaced"/>
</dbReference>
<reference evidence="11" key="1">
    <citation type="submission" date="2016-11" db="UniProtKB">
        <authorList>
            <consortium name="WormBaseParasite"/>
        </authorList>
    </citation>
    <scope>IDENTIFICATION</scope>
</reference>
<sequence length="767" mass="85037">MTAELLFKHIDKIVQSDATVLSGNFSVRLLKAWVPRGGCALENKHLEERHAFSKALCPHHQLGQEMPAARSGRGLRLPAIRGQVHHQQVWRTIKANSPAQTKLATELQIEAGRSFRGGCTARSDPCPEPAASGHDFGVRVYRAEEANRCIFNLPGTEILHLHLVEQHFNVVTKLPAFFGSDHYCPKCEMAYDCNYEKHKCADACSTCKTPGSNCKANRAYCGYAKCPVCKQYDETATHECFVTPPKAKESSAPYVYYDFETYVDSGKQHRVHLVTAATSCEACPKLFPRPRCSACGGLHSSANCIAGRDLALDFTSCVSHNDCACGMREFVSVGPHSIDAFYCWLTSVFKQGAIAIAHNGSAYDAFLLLGALLNGLAKKKPQVIFQNSRLMYMKCDKITFKDSLNFIPIGLAQFPKALGLGTQLTKGDFPHVFNQPENWGYVGPYCSIDMYGGKKNKQHDSIADWLAKQEGKVFNFNKEYLDYCLQDTLILREGCLKYARLIKDICGLDAFVQSNTIAGLAMSVFTTKFMEPNTLGDEGAPVQQPIRLEDALFGGRTEAFVPHAEATETVELRYRDVLKAESSGSPGMAEDAKAAYMASFFEREGVRLEKVEKILACALLWGKFCQRDDLTSTEIVDSYEAWLQRLTDPSIKVKSCEPIGESFMMLEYKPRFGGAGERAFKYANVPIGVFTTSHARLRLYEALEGLGTRVIYADTDSVVYRCSPGEYEPPGGSSLGQWTDEVPAGCRMVQFTTGGPKLYRYVVEKPD</sequence>
<evidence type="ECO:0000256" key="2">
    <source>
        <dbReference type="ARBA" id="ARBA00012417"/>
    </source>
</evidence>
<evidence type="ECO:0000256" key="4">
    <source>
        <dbReference type="ARBA" id="ARBA00022695"/>
    </source>
</evidence>
<keyword evidence="4" id="KW-0548">Nucleotidyltransferase</keyword>
<dbReference type="PANTHER" id="PTHR33568">
    <property type="entry name" value="DNA POLYMERASE"/>
    <property type="match status" value="1"/>
</dbReference>
<dbReference type="InterPro" id="IPR012337">
    <property type="entry name" value="RNaseH-like_sf"/>
</dbReference>
<dbReference type="WBParaSite" id="maker-uti_cns_0000914-snap-gene-0.10-mRNA-1">
    <property type="protein sequence ID" value="maker-uti_cns_0000914-snap-gene-0.10-mRNA-1"/>
    <property type="gene ID" value="maker-uti_cns_0000914-snap-gene-0.10"/>
</dbReference>
<protein>
    <recommendedName>
        <fullName evidence="2">DNA-directed DNA polymerase</fullName>
        <ecNumber evidence="2">2.7.7.7</ecNumber>
    </recommendedName>
</protein>
<evidence type="ECO:0000256" key="1">
    <source>
        <dbReference type="ARBA" id="ARBA00005755"/>
    </source>
</evidence>
<dbReference type="GO" id="GO:0003677">
    <property type="term" value="F:DNA binding"/>
    <property type="evidence" value="ECO:0007669"/>
    <property type="project" value="UniProtKB-KW"/>
</dbReference>
<dbReference type="GO" id="GO:0003887">
    <property type="term" value="F:DNA-directed DNA polymerase activity"/>
    <property type="evidence" value="ECO:0007669"/>
    <property type="project" value="UniProtKB-KW"/>
</dbReference>
<evidence type="ECO:0000256" key="3">
    <source>
        <dbReference type="ARBA" id="ARBA00022679"/>
    </source>
</evidence>
<dbReference type="AlphaFoldDB" id="A0A1I8G4Z3"/>
<dbReference type="InterPro" id="IPR036397">
    <property type="entry name" value="RNaseH_sf"/>
</dbReference>
<dbReference type="EC" id="2.7.7.7" evidence="2"/>
<keyword evidence="10" id="KW-1185">Reference proteome</keyword>
<dbReference type="Pfam" id="PF03175">
    <property type="entry name" value="DNA_pol_B_2"/>
    <property type="match status" value="1"/>
</dbReference>
<keyword evidence="3" id="KW-0808">Transferase</keyword>
<evidence type="ECO:0000256" key="5">
    <source>
        <dbReference type="ARBA" id="ARBA00022705"/>
    </source>
</evidence>
<comment type="catalytic activity">
    <reaction evidence="8">
        <text>DNA(n) + a 2'-deoxyribonucleoside 5'-triphosphate = DNA(n+1) + diphosphate</text>
        <dbReference type="Rhea" id="RHEA:22508"/>
        <dbReference type="Rhea" id="RHEA-COMP:17339"/>
        <dbReference type="Rhea" id="RHEA-COMP:17340"/>
        <dbReference type="ChEBI" id="CHEBI:33019"/>
        <dbReference type="ChEBI" id="CHEBI:61560"/>
        <dbReference type="ChEBI" id="CHEBI:173112"/>
        <dbReference type="EC" id="2.7.7.7"/>
    </reaction>
</comment>
<organism evidence="10 11">
    <name type="scientific">Macrostomum lignano</name>
    <dbReference type="NCBI Taxonomy" id="282301"/>
    <lineage>
        <taxon>Eukaryota</taxon>
        <taxon>Metazoa</taxon>
        <taxon>Spiralia</taxon>
        <taxon>Lophotrochozoa</taxon>
        <taxon>Platyhelminthes</taxon>
        <taxon>Rhabditophora</taxon>
        <taxon>Macrostomorpha</taxon>
        <taxon>Macrostomida</taxon>
        <taxon>Macrostomidae</taxon>
        <taxon>Macrostomum</taxon>
    </lineage>
</organism>
<keyword evidence="6" id="KW-0239">DNA-directed DNA polymerase</keyword>
<feature type="domain" description="DNA-directed DNA polymerase family B mitochondria/virus" evidence="9">
    <location>
        <begin position="353"/>
        <end position="577"/>
    </location>
</feature>
<dbReference type="Gene3D" id="3.30.420.10">
    <property type="entry name" value="Ribonuclease H-like superfamily/Ribonuclease H"/>
    <property type="match status" value="1"/>
</dbReference>
<dbReference type="InterPro" id="IPR043502">
    <property type="entry name" value="DNA/RNA_pol_sf"/>
</dbReference>
<dbReference type="SUPFAM" id="SSF53098">
    <property type="entry name" value="Ribonuclease H-like"/>
    <property type="match status" value="1"/>
</dbReference>
<dbReference type="PANTHER" id="PTHR33568:SF3">
    <property type="entry name" value="DNA-DIRECTED DNA POLYMERASE"/>
    <property type="match status" value="1"/>
</dbReference>
<keyword evidence="5" id="KW-0235">DNA replication</keyword>
<evidence type="ECO:0000259" key="9">
    <source>
        <dbReference type="Pfam" id="PF03175"/>
    </source>
</evidence>